<comment type="caution">
    <text evidence="1">The sequence shown here is derived from an EMBL/GenBank/DDBJ whole genome shotgun (WGS) entry which is preliminary data.</text>
</comment>
<evidence type="ECO:0000313" key="1">
    <source>
        <dbReference type="EMBL" id="EEV18197.1"/>
    </source>
</evidence>
<organism evidence="1 2">
    <name type="scientific">Campylobacter gracilis RM3268</name>
    <dbReference type="NCBI Taxonomy" id="553220"/>
    <lineage>
        <taxon>Bacteria</taxon>
        <taxon>Pseudomonadati</taxon>
        <taxon>Campylobacterota</taxon>
        <taxon>Epsilonproteobacteria</taxon>
        <taxon>Campylobacterales</taxon>
        <taxon>Campylobacteraceae</taxon>
        <taxon>Campylobacter</taxon>
    </lineage>
</organism>
<evidence type="ECO:0000313" key="2">
    <source>
        <dbReference type="Proteomes" id="UP000005709"/>
    </source>
</evidence>
<name>C8PGF9_9BACT</name>
<dbReference type="Proteomes" id="UP000005709">
    <property type="component" value="Unassembled WGS sequence"/>
</dbReference>
<dbReference type="AlphaFoldDB" id="C8PGF9"/>
<accession>C8PGF9</accession>
<gene>
    <name evidence="1" type="ORF">CAMGR0001_0952</name>
</gene>
<keyword evidence="2" id="KW-1185">Reference proteome</keyword>
<reference evidence="1 2" key="1">
    <citation type="submission" date="2009-07" db="EMBL/GenBank/DDBJ databases">
        <authorList>
            <person name="Madupu R."/>
            <person name="Sebastian Y."/>
            <person name="Durkin A.S."/>
            <person name="Torralba M."/>
            <person name="Methe B."/>
            <person name="Sutton G.G."/>
            <person name="Strausberg R.L."/>
            <person name="Nelson K.E."/>
        </authorList>
    </citation>
    <scope>NUCLEOTIDE SEQUENCE [LARGE SCALE GENOMIC DNA]</scope>
    <source>
        <strain evidence="1 2">RM3268</strain>
    </source>
</reference>
<proteinExistence type="predicted"/>
<sequence length="37" mass="4239">MLILPRSLVYEYITMLGKSSFKCTNEPPDCNYKALKA</sequence>
<protein>
    <submittedName>
        <fullName evidence="1">Uncharacterized protein</fullName>
    </submittedName>
</protein>
<dbReference type="EMBL" id="ACYG01000019">
    <property type="protein sequence ID" value="EEV18197.1"/>
    <property type="molecule type" value="Genomic_DNA"/>
</dbReference>